<sequence length="266" mass="28779">MSGPTSIEEALATLPASETSFTVPHIPLGGRKIEIKNRKHPESTTPKPKLQPWLPTPTHFLINPNHHNRGLTRISKVKPSFNFAGISPPCKQSIKFNSALPLPFLEQNGPHDEYLAVEDTDEPAASHDDTGGAGLTASDLELDLESDGSSNGEGAGMSAQFLEDSDDEANSKPAPRPPKRQRIASFHDTPEDGQTSLPPDFLELLRIQVPGGRKEVSPGDFARVWKLSGRKIGNDMVLAQNEYFSSTSEKASGKAETKRAKGKARG</sequence>
<name>A0AAV9U0G6_9PEZI</name>
<feature type="region of interest" description="Disordered" evidence="1">
    <location>
        <begin position="244"/>
        <end position="266"/>
    </location>
</feature>
<dbReference type="EMBL" id="JAVHNQ010000016">
    <property type="protein sequence ID" value="KAK6331231.1"/>
    <property type="molecule type" value="Genomic_DNA"/>
</dbReference>
<dbReference type="Proteomes" id="UP001375240">
    <property type="component" value="Unassembled WGS sequence"/>
</dbReference>
<feature type="region of interest" description="Disordered" evidence="1">
    <location>
        <begin position="35"/>
        <end position="55"/>
    </location>
</feature>
<accession>A0AAV9U0G6</accession>
<keyword evidence="3" id="KW-1185">Reference proteome</keyword>
<protein>
    <submittedName>
        <fullName evidence="2">Uncharacterized protein</fullName>
    </submittedName>
</protein>
<gene>
    <name evidence="2" type="ORF">TWF696_003291</name>
</gene>
<evidence type="ECO:0000256" key="1">
    <source>
        <dbReference type="SAM" id="MobiDB-lite"/>
    </source>
</evidence>
<reference evidence="2 3" key="1">
    <citation type="submission" date="2019-10" db="EMBL/GenBank/DDBJ databases">
        <authorList>
            <person name="Palmer J.M."/>
        </authorList>
    </citation>
    <scope>NUCLEOTIDE SEQUENCE [LARGE SCALE GENOMIC DNA]</scope>
    <source>
        <strain evidence="2 3">TWF696</strain>
    </source>
</reference>
<dbReference type="AlphaFoldDB" id="A0AAV9U0G6"/>
<organism evidence="2 3">
    <name type="scientific">Orbilia brochopaga</name>
    <dbReference type="NCBI Taxonomy" id="3140254"/>
    <lineage>
        <taxon>Eukaryota</taxon>
        <taxon>Fungi</taxon>
        <taxon>Dikarya</taxon>
        <taxon>Ascomycota</taxon>
        <taxon>Pezizomycotina</taxon>
        <taxon>Orbiliomycetes</taxon>
        <taxon>Orbiliales</taxon>
        <taxon>Orbiliaceae</taxon>
        <taxon>Orbilia</taxon>
    </lineage>
</organism>
<evidence type="ECO:0000313" key="2">
    <source>
        <dbReference type="EMBL" id="KAK6331231.1"/>
    </source>
</evidence>
<feature type="region of interest" description="Disordered" evidence="1">
    <location>
        <begin position="164"/>
        <end position="198"/>
    </location>
</feature>
<evidence type="ECO:0000313" key="3">
    <source>
        <dbReference type="Proteomes" id="UP001375240"/>
    </source>
</evidence>
<proteinExistence type="predicted"/>
<comment type="caution">
    <text evidence="2">The sequence shown here is derived from an EMBL/GenBank/DDBJ whole genome shotgun (WGS) entry which is preliminary data.</text>
</comment>